<dbReference type="InterPro" id="IPR051469">
    <property type="entry name" value="FliN/MopA/SpaO"/>
</dbReference>
<evidence type="ECO:0000256" key="4">
    <source>
        <dbReference type="ARBA" id="ARBA00022500"/>
    </source>
</evidence>
<organism evidence="9 10">
    <name type="scientific">Paenibacillus hodogayensis</name>
    <dbReference type="NCBI Taxonomy" id="279208"/>
    <lineage>
        <taxon>Bacteria</taxon>
        <taxon>Bacillati</taxon>
        <taxon>Bacillota</taxon>
        <taxon>Bacilli</taxon>
        <taxon>Bacillales</taxon>
        <taxon>Paenibacillaceae</taxon>
        <taxon>Paenibacillus</taxon>
    </lineage>
</organism>
<name>A0ABV5W2J4_9BACL</name>
<sequence>MTSKDYLSQEEIDALLRQTSEDFGGGASSAGSPNVDDYLSPIEQDALGEIGNITFGSAATALSTLLGKKVDITTPKVSMIAREELEKEFPRPHVAIHVNYVDGFDGINLLVIKTRDAQVIADLMMGGTGNVTDDMELSEIHISAVQEAMNQMMGSSATSMSTIFNRFVNISPPGINILDLPNGEGKDQLPREEVFVKISFRLIIGDLIDSTLMQLLTVSFSKEMVSTLLGGAGMEPEPAPASAAPVIEPPAAAAYTAPQPTPQPDPMAGYANSAPMQMPPYDPYQQQPMYQQPPGMPYQQPMYGQPMMQPPMMPQQPMYQQPSAPANYGGIPGRNVNVQAAQFSNLGGPSVHADDTNLNLLLDIPLKVTVELGRTKKLIKDILEFSQGSIIELDKLAGEPVDILVNNKLIAKGEVVVIDENFGVRVTDIISQMDRIQKLQ</sequence>
<keyword evidence="9" id="KW-0966">Cell projection</keyword>
<dbReference type="InterPro" id="IPR001172">
    <property type="entry name" value="FliN_T3SS_HrcQb"/>
</dbReference>
<comment type="similarity">
    <text evidence="2">Belongs to the FliN/MopA/SpaO family.</text>
</comment>
<reference evidence="9 10" key="1">
    <citation type="submission" date="2024-09" db="EMBL/GenBank/DDBJ databases">
        <authorList>
            <person name="Sun Q."/>
            <person name="Mori K."/>
        </authorList>
    </citation>
    <scope>NUCLEOTIDE SEQUENCE [LARGE SCALE GENOMIC DNA]</scope>
    <source>
        <strain evidence="9 10">JCM 12520</strain>
    </source>
</reference>
<dbReference type="NCBIfam" id="TIGR02480">
    <property type="entry name" value="fliN"/>
    <property type="match status" value="1"/>
</dbReference>
<evidence type="ECO:0000256" key="5">
    <source>
        <dbReference type="ARBA" id="ARBA00022779"/>
    </source>
</evidence>
<evidence type="ECO:0000256" key="6">
    <source>
        <dbReference type="ARBA" id="ARBA00023136"/>
    </source>
</evidence>
<protein>
    <submittedName>
        <fullName evidence="9">Flagellar motor switch phosphatase FliY</fullName>
    </submittedName>
</protein>
<dbReference type="CDD" id="cd17907">
    <property type="entry name" value="FliY_FliN-Y"/>
    <property type="match status" value="1"/>
</dbReference>
<keyword evidence="9" id="KW-0282">Flagellum</keyword>
<keyword evidence="10" id="KW-1185">Reference proteome</keyword>
<evidence type="ECO:0000313" key="9">
    <source>
        <dbReference type="EMBL" id="MFB9754750.1"/>
    </source>
</evidence>
<keyword evidence="3" id="KW-1003">Cell membrane</keyword>
<dbReference type="InterPro" id="IPR012826">
    <property type="entry name" value="FliN"/>
</dbReference>
<dbReference type="PANTHER" id="PTHR43484">
    <property type="match status" value="1"/>
</dbReference>
<proteinExistence type="inferred from homology"/>
<evidence type="ECO:0000256" key="3">
    <source>
        <dbReference type="ARBA" id="ARBA00022475"/>
    </source>
</evidence>
<dbReference type="SUPFAM" id="SSF103039">
    <property type="entry name" value="CheC-like"/>
    <property type="match status" value="1"/>
</dbReference>
<feature type="domain" description="CheC-like protein" evidence="8">
    <location>
        <begin position="140"/>
        <end position="177"/>
    </location>
</feature>
<keyword evidence="6" id="KW-0472">Membrane</keyword>
<dbReference type="InterPro" id="IPR001543">
    <property type="entry name" value="FliN-like_C"/>
</dbReference>
<evidence type="ECO:0000256" key="1">
    <source>
        <dbReference type="ARBA" id="ARBA00004413"/>
    </source>
</evidence>
<dbReference type="PANTHER" id="PTHR43484:SF1">
    <property type="entry name" value="FLAGELLAR MOTOR SWITCH PROTEIN FLIN"/>
    <property type="match status" value="1"/>
</dbReference>
<dbReference type="Pfam" id="PF01052">
    <property type="entry name" value="FliMN_C"/>
    <property type="match status" value="1"/>
</dbReference>
<dbReference type="Gene3D" id="2.30.330.10">
    <property type="entry name" value="SpoA-like"/>
    <property type="match status" value="1"/>
</dbReference>
<dbReference type="RefSeq" id="WP_344909506.1">
    <property type="nucleotide sequence ID" value="NZ_BAAAYO010000008.1"/>
</dbReference>
<keyword evidence="9" id="KW-0969">Cilium</keyword>
<gene>
    <name evidence="9" type="primary">fliY</name>
    <name evidence="9" type="ORF">ACFFNY_24530</name>
</gene>
<dbReference type="Proteomes" id="UP001589619">
    <property type="component" value="Unassembled WGS sequence"/>
</dbReference>
<dbReference type="InterPro" id="IPR028976">
    <property type="entry name" value="CheC-like_sf"/>
</dbReference>
<dbReference type="Pfam" id="PF04509">
    <property type="entry name" value="CheC"/>
    <property type="match status" value="2"/>
</dbReference>
<dbReference type="PRINTS" id="PR00956">
    <property type="entry name" value="FLGMOTORFLIN"/>
</dbReference>
<keyword evidence="5" id="KW-0283">Flagellar rotation</keyword>
<evidence type="ECO:0000259" key="7">
    <source>
        <dbReference type="Pfam" id="PF01052"/>
    </source>
</evidence>
<dbReference type="Gene3D" id="3.40.1550.10">
    <property type="entry name" value="CheC-like"/>
    <property type="match status" value="1"/>
</dbReference>
<dbReference type="EMBL" id="JBHMAG010000016">
    <property type="protein sequence ID" value="MFB9754750.1"/>
    <property type="molecule type" value="Genomic_DNA"/>
</dbReference>
<feature type="domain" description="Flagellar motor switch protein FliN-like C-terminal" evidence="7">
    <location>
        <begin position="360"/>
        <end position="430"/>
    </location>
</feature>
<dbReference type="InterPro" id="IPR007597">
    <property type="entry name" value="CheC"/>
</dbReference>
<comment type="caution">
    <text evidence="9">The sequence shown here is derived from an EMBL/GenBank/DDBJ whole genome shotgun (WGS) entry which is preliminary data.</text>
</comment>
<dbReference type="InterPro" id="IPR036429">
    <property type="entry name" value="SpoA-like_sf"/>
</dbReference>
<feature type="domain" description="CheC-like protein" evidence="8">
    <location>
        <begin position="42"/>
        <end position="78"/>
    </location>
</feature>
<accession>A0ABV5W2J4</accession>
<dbReference type="SUPFAM" id="SSF101801">
    <property type="entry name" value="Surface presentation of antigens (SPOA)"/>
    <property type="match status" value="1"/>
</dbReference>
<comment type="subcellular location">
    <subcellularLocation>
        <location evidence="1">Cell membrane</location>
        <topology evidence="1">Peripheral membrane protein</topology>
        <orientation evidence="1">Cytoplasmic side</orientation>
    </subcellularLocation>
</comment>
<evidence type="ECO:0000256" key="2">
    <source>
        <dbReference type="ARBA" id="ARBA00009226"/>
    </source>
</evidence>
<evidence type="ECO:0000259" key="8">
    <source>
        <dbReference type="Pfam" id="PF04509"/>
    </source>
</evidence>
<evidence type="ECO:0000313" key="10">
    <source>
        <dbReference type="Proteomes" id="UP001589619"/>
    </source>
</evidence>
<dbReference type="NCBIfam" id="NF005995">
    <property type="entry name" value="PRK08119.1"/>
    <property type="match status" value="1"/>
</dbReference>
<keyword evidence="4" id="KW-0145">Chemotaxis</keyword>